<dbReference type="STRING" id="381306.AN478_04690"/>
<evidence type="ECO:0000256" key="1">
    <source>
        <dbReference type="ARBA" id="ARBA00000971"/>
    </source>
</evidence>
<dbReference type="Proteomes" id="UP000183104">
    <property type="component" value="Unassembled WGS sequence"/>
</dbReference>
<organism evidence="7 8">
    <name type="scientific">Thiohalorhabdus denitrificans</name>
    <dbReference type="NCBI Taxonomy" id="381306"/>
    <lineage>
        <taxon>Bacteria</taxon>
        <taxon>Pseudomonadati</taxon>
        <taxon>Pseudomonadota</taxon>
        <taxon>Gammaproteobacteria</taxon>
        <taxon>Thiohalorhabdales</taxon>
        <taxon>Thiohalorhabdaceae</taxon>
        <taxon>Thiohalorhabdus</taxon>
    </lineage>
</organism>
<dbReference type="PANTHER" id="PTHR47245">
    <property type="entry name" value="PEPTIDYLPROLYL ISOMERASE"/>
    <property type="match status" value="1"/>
</dbReference>
<keyword evidence="8" id="KW-1185">Reference proteome</keyword>
<dbReference type="AlphaFoldDB" id="A0A1G5F935"/>
<dbReference type="PANTHER" id="PTHR47245:SF2">
    <property type="entry name" value="PEPTIDYL-PROLYL CIS-TRANS ISOMERASE HP_0175-RELATED"/>
    <property type="match status" value="1"/>
</dbReference>
<keyword evidence="4 5" id="KW-0697">Rotamase</keyword>
<dbReference type="Pfam" id="PF00639">
    <property type="entry name" value="Rotamase"/>
    <property type="match status" value="1"/>
</dbReference>
<evidence type="ECO:0000256" key="5">
    <source>
        <dbReference type="PROSITE-ProRule" id="PRU00278"/>
    </source>
</evidence>
<sequence>MVRINQVELPEDEINLESAYVEGGGIDERNREAARRLAVRELLRQRADELGYATEGRTEAAVEEVLEAEVRVPEADEEACRRYFDANRERFRTPEELELRHILLAAAPDDPHERTRQRDAAEALVGELQTDPGRFPELARTRSACPSAEEGGHLGLIGRGQTVPELEEVVMRLPVGLAERPVETRYGFHVVEVLGRSGGEPLAYEDVRHLIADYLRERGWRRAVSQYVRLLAARAEIEGVDLEAADSPLVQ</sequence>
<keyword evidence="5 7" id="KW-0413">Isomerase</keyword>
<evidence type="ECO:0000313" key="8">
    <source>
        <dbReference type="Proteomes" id="UP000183104"/>
    </source>
</evidence>
<dbReference type="InterPro" id="IPR027304">
    <property type="entry name" value="Trigger_fact/SurA_dom_sf"/>
</dbReference>
<protein>
    <recommendedName>
        <fullName evidence="3">peptidylprolyl isomerase</fullName>
        <ecNumber evidence="3">5.2.1.8</ecNumber>
    </recommendedName>
</protein>
<dbReference type="EC" id="5.2.1.8" evidence="3"/>
<dbReference type="InterPro" id="IPR046357">
    <property type="entry name" value="PPIase_dom_sf"/>
</dbReference>
<evidence type="ECO:0000256" key="2">
    <source>
        <dbReference type="ARBA" id="ARBA00007656"/>
    </source>
</evidence>
<accession>A0A1G5F935</accession>
<dbReference type="EMBL" id="FMUN01000005">
    <property type="protein sequence ID" value="SCY35158.1"/>
    <property type="molecule type" value="Genomic_DNA"/>
</dbReference>
<dbReference type="PROSITE" id="PS50198">
    <property type="entry name" value="PPIC_PPIASE_2"/>
    <property type="match status" value="1"/>
</dbReference>
<dbReference type="GO" id="GO:0003755">
    <property type="term" value="F:peptidyl-prolyl cis-trans isomerase activity"/>
    <property type="evidence" value="ECO:0007669"/>
    <property type="project" value="UniProtKB-KW"/>
</dbReference>
<comment type="catalytic activity">
    <reaction evidence="1">
        <text>[protein]-peptidylproline (omega=180) = [protein]-peptidylproline (omega=0)</text>
        <dbReference type="Rhea" id="RHEA:16237"/>
        <dbReference type="Rhea" id="RHEA-COMP:10747"/>
        <dbReference type="Rhea" id="RHEA-COMP:10748"/>
        <dbReference type="ChEBI" id="CHEBI:83833"/>
        <dbReference type="ChEBI" id="CHEBI:83834"/>
        <dbReference type="EC" id="5.2.1.8"/>
    </reaction>
</comment>
<dbReference type="SUPFAM" id="SSF54534">
    <property type="entry name" value="FKBP-like"/>
    <property type="match status" value="1"/>
</dbReference>
<evidence type="ECO:0000259" key="6">
    <source>
        <dbReference type="PROSITE" id="PS50198"/>
    </source>
</evidence>
<dbReference type="SUPFAM" id="SSF109998">
    <property type="entry name" value="Triger factor/SurA peptide-binding domain-like"/>
    <property type="match status" value="1"/>
</dbReference>
<dbReference type="InterPro" id="IPR000297">
    <property type="entry name" value="PPIase_PpiC"/>
</dbReference>
<comment type="similarity">
    <text evidence="2">Belongs to the PpiC/parvulin rotamase family.</text>
</comment>
<dbReference type="InterPro" id="IPR050245">
    <property type="entry name" value="PrsA_foldase"/>
</dbReference>
<feature type="domain" description="PpiC" evidence="6">
    <location>
        <begin position="94"/>
        <end position="195"/>
    </location>
</feature>
<gene>
    <name evidence="7" type="ORF">SAMN05661077_1835</name>
</gene>
<evidence type="ECO:0000256" key="3">
    <source>
        <dbReference type="ARBA" id="ARBA00013194"/>
    </source>
</evidence>
<proteinExistence type="inferred from homology"/>
<name>A0A1G5F935_9GAMM</name>
<evidence type="ECO:0000256" key="4">
    <source>
        <dbReference type="ARBA" id="ARBA00023110"/>
    </source>
</evidence>
<evidence type="ECO:0000313" key="7">
    <source>
        <dbReference type="EMBL" id="SCY35158.1"/>
    </source>
</evidence>
<reference evidence="8" key="1">
    <citation type="submission" date="2016-10" db="EMBL/GenBank/DDBJ databases">
        <authorList>
            <person name="Varghese N."/>
        </authorList>
    </citation>
    <scope>NUCLEOTIDE SEQUENCE [LARGE SCALE GENOMIC DNA]</scope>
    <source>
        <strain evidence="8">HL 19</strain>
    </source>
</reference>
<dbReference type="Gene3D" id="3.10.50.40">
    <property type="match status" value="1"/>
</dbReference>